<organism evidence="2 3">
    <name type="scientific">Marivita geojedonensis</name>
    <dbReference type="NCBI Taxonomy" id="1123756"/>
    <lineage>
        <taxon>Bacteria</taxon>
        <taxon>Pseudomonadati</taxon>
        <taxon>Pseudomonadota</taxon>
        <taxon>Alphaproteobacteria</taxon>
        <taxon>Rhodobacterales</taxon>
        <taxon>Roseobacteraceae</taxon>
        <taxon>Marivita</taxon>
    </lineage>
</organism>
<evidence type="ECO:0000313" key="3">
    <source>
        <dbReference type="Proteomes" id="UP000193926"/>
    </source>
</evidence>
<evidence type="ECO:0008006" key="4">
    <source>
        <dbReference type="Google" id="ProtNLM"/>
    </source>
</evidence>
<protein>
    <recommendedName>
        <fullName evidence="4">NnrU domain-containing protein</fullName>
    </recommendedName>
</protein>
<feature type="transmembrane region" description="Helical" evidence="1">
    <location>
        <begin position="67"/>
        <end position="85"/>
    </location>
</feature>
<dbReference type="AlphaFoldDB" id="A0A1X4NMA2"/>
<reference evidence="2 3" key="1">
    <citation type="submission" date="2014-03" db="EMBL/GenBank/DDBJ databases">
        <title>The draft genome sequence of Marivita geojedonensis KCTC 23882.</title>
        <authorList>
            <person name="Lai Q."/>
            <person name="Shao Z."/>
        </authorList>
    </citation>
    <scope>NUCLEOTIDE SEQUENCE [LARGE SCALE GENOMIC DNA]</scope>
    <source>
        <strain evidence="2 3">DPG-138</strain>
    </source>
</reference>
<gene>
    <name evidence="2" type="ORF">MGEO_08535</name>
</gene>
<keyword evidence="3" id="KW-1185">Reference proteome</keyword>
<proteinExistence type="predicted"/>
<name>A0A1X4NMA2_9RHOB</name>
<dbReference type="STRING" id="1123756.MGEO_08535"/>
<sequence length="91" mass="9810">MGLMMGAMMLWMLHGWLIGEGPANVVLFVLGHVAVVAAVALLVALGLHRRFPVLERLARHRPSFSHVVIMLGSAALFALVVHLVHGAPAWT</sequence>
<keyword evidence="1" id="KW-0472">Membrane</keyword>
<accession>A0A1X4NMA2</accession>
<evidence type="ECO:0000256" key="1">
    <source>
        <dbReference type="SAM" id="Phobius"/>
    </source>
</evidence>
<dbReference type="EMBL" id="JFKC01000005">
    <property type="protein sequence ID" value="OSQ51493.1"/>
    <property type="molecule type" value="Genomic_DNA"/>
</dbReference>
<feature type="transmembrane region" description="Helical" evidence="1">
    <location>
        <begin position="25"/>
        <end position="47"/>
    </location>
</feature>
<evidence type="ECO:0000313" key="2">
    <source>
        <dbReference type="EMBL" id="OSQ51493.1"/>
    </source>
</evidence>
<keyword evidence="1" id="KW-1133">Transmembrane helix</keyword>
<dbReference type="Proteomes" id="UP000193926">
    <property type="component" value="Unassembled WGS sequence"/>
</dbReference>
<comment type="caution">
    <text evidence="2">The sequence shown here is derived from an EMBL/GenBank/DDBJ whole genome shotgun (WGS) entry which is preliminary data.</text>
</comment>
<keyword evidence="1" id="KW-0812">Transmembrane</keyword>